<evidence type="ECO:0000313" key="8">
    <source>
        <dbReference type="EMBL" id="KON91761.1"/>
    </source>
</evidence>
<organism evidence="8 9">
    <name type="scientific">Rossellomorea marisflavi</name>
    <dbReference type="NCBI Taxonomy" id="189381"/>
    <lineage>
        <taxon>Bacteria</taxon>
        <taxon>Bacillati</taxon>
        <taxon>Bacillota</taxon>
        <taxon>Bacilli</taxon>
        <taxon>Bacillales</taxon>
        <taxon>Bacillaceae</taxon>
        <taxon>Rossellomorea</taxon>
    </lineage>
</organism>
<dbReference type="EMBL" id="LGUE01000001">
    <property type="protein sequence ID" value="KON91761.1"/>
    <property type="molecule type" value="Genomic_DNA"/>
</dbReference>
<dbReference type="GO" id="GO:0005524">
    <property type="term" value="F:ATP binding"/>
    <property type="evidence" value="ECO:0007669"/>
    <property type="project" value="UniProtKB-KW"/>
</dbReference>
<keyword evidence="9" id="KW-1185">Reference proteome</keyword>
<keyword evidence="3 8" id="KW-0347">Helicase</keyword>
<dbReference type="RefSeq" id="WP_053426953.1">
    <property type="nucleotide sequence ID" value="NZ_LGUE01000001.1"/>
</dbReference>
<dbReference type="InterPro" id="IPR001650">
    <property type="entry name" value="Helicase_C-like"/>
</dbReference>
<dbReference type="InterPro" id="IPR050699">
    <property type="entry name" value="RNA-DNA_Helicase"/>
</dbReference>
<feature type="domain" description="Helicase C-terminal" evidence="7">
    <location>
        <begin position="514"/>
        <end position="667"/>
    </location>
</feature>
<evidence type="ECO:0000313" key="9">
    <source>
        <dbReference type="Proteomes" id="UP000037405"/>
    </source>
</evidence>
<keyword evidence="2" id="KW-0378">Hydrolase</keyword>
<proteinExistence type="predicted"/>
<dbReference type="PANTHER" id="PTHR12131:SF1">
    <property type="entry name" value="ATP-DEPENDENT RNA HELICASE SUPV3L1, MITOCHONDRIAL-RELATED"/>
    <property type="match status" value="1"/>
</dbReference>
<feature type="region of interest" description="Disordered" evidence="5">
    <location>
        <begin position="327"/>
        <end position="349"/>
    </location>
</feature>
<dbReference type="AlphaFoldDB" id="A0A0M0GQQ3"/>
<dbReference type="Gene3D" id="3.40.50.300">
    <property type="entry name" value="P-loop containing nucleotide triphosphate hydrolases"/>
    <property type="match status" value="2"/>
</dbReference>
<dbReference type="STRING" id="189381.GCA_900166615_03386"/>
<evidence type="ECO:0000256" key="1">
    <source>
        <dbReference type="ARBA" id="ARBA00022741"/>
    </source>
</evidence>
<protein>
    <submittedName>
        <fullName evidence="8">RNA helicase</fullName>
    </submittedName>
</protein>
<comment type="caution">
    <text evidence="8">The sequence shown here is derived from an EMBL/GenBank/DDBJ whole genome shotgun (WGS) entry which is preliminary data.</text>
</comment>
<dbReference type="InterPro" id="IPR014001">
    <property type="entry name" value="Helicase_ATP-bd"/>
</dbReference>
<dbReference type="Gene3D" id="1.20.272.40">
    <property type="match status" value="1"/>
</dbReference>
<dbReference type="SUPFAM" id="SSF52540">
    <property type="entry name" value="P-loop containing nucleoside triphosphate hydrolases"/>
    <property type="match status" value="1"/>
</dbReference>
<dbReference type="PATRIC" id="fig|189381.12.peg.1026"/>
<sequence>MQKLQDVREEAINETKQKIDEDIMRYMQERKSCPTFDDYVTDRRSFFHQVWINTWLNRVTNDLMLSHKKAFLRSRGIELNGMEKKWVNQLFRNEIREIDPFDGEAWLKETVKAGQEWRDRFDAVKDQQKEDHARIKRSTLQKEIRRDILQWVEDQVRKKELAWYAELRYLMAQKVAGDIGNKKKFILEEDQLREEGAFHSSHYPLLEDFMGEFTGSLNKKSEHWDRDAWEYETYLAPYERFSSYHADQLIMNSMLEALSEDHLERYLEAFGQPLNMERLSRMNHPLFLSIMNTWFNWLGEEKVERLLEIAEEPWDPEVQLISLTADMEEREEREREEREEQERKQREEEAMMESIFGREYSAPGKSNIRYILHLGETNTGKTHTALESMKKARSGMYLAPLRLLALEVYDKLNREGIPCNLKTGEEEKVTVGALHSASTVEMFHEKDHYDVVVIDEAQMISDQDRGYAWYRAITKSRAKEVHIIGSTNVEELLFRLLSEEDVTVHHYKREIPLQVEAKEFKLRSAKKGDAIVCFSRKKVLETASRLQSGGHKVSMIYGSMPPETRKKQMMQFIEGKTKLIVSTDAIGMGLNLPIRRIIFLETEKFDGTRRRRLSSQEVKQIAGRAGRKGLYEVGKVSFSRHVKAMEKLLHQEDRPLNRFAVAPTSSVFERFQRYSNHLGTFFELWDRFQSPEGTEKASLIEEKELYERIEGSDIEARLSLDDLYGFLHLPFSKKEDRLITQWLQCMHAIIDGEELPEPVIRTRNLEQQELSYKSVGLHLLFLYRLGRQTEAAYWERVREEIADGVHDSLSDEVQSYSRTCRSCGKKLPPEFGFSICDRCHGNRSKRKRRRLS</sequence>
<dbReference type="SMART" id="SM00487">
    <property type="entry name" value="DEXDc"/>
    <property type="match status" value="1"/>
</dbReference>
<evidence type="ECO:0000259" key="6">
    <source>
        <dbReference type="PROSITE" id="PS51192"/>
    </source>
</evidence>
<name>A0A0M0GQQ3_9BACI</name>
<gene>
    <name evidence="8" type="ORF">AF331_04520</name>
</gene>
<evidence type="ECO:0000256" key="4">
    <source>
        <dbReference type="ARBA" id="ARBA00022840"/>
    </source>
</evidence>
<evidence type="ECO:0000259" key="7">
    <source>
        <dbReference type="PROSITE" id="PS51194"/>
    </source>
</evidence>
<evidence type="ECO:0000256" key="5">
    <source>
        <dbReference type="SAM" id="MobiDB-lite"/>
    </source>
</evidence>
<dbReference type="GO" id="GO:0004386">
    <property type="term" value="F:helicase activity"/>
    <property type="evidence" value="ECO:0007669"/>
    <property type="project" value="UniProtKB-KW"/>
</dbReference>
<dbReference type="Pfam" id="PF00271">
    <property type="entry name" value="Helicase_C"/>
    <property type="match status" value="1"/>
</dbReference>
<dbReference type="InterPro" id="IPR027417">
    <property type="entry name" value="P-loop_NTPase"/>
</dbReference>
<dbReference type="PANTHER" id="PTHR12131">
    <property type="entry name" value="ATP-DEPENDENT RNA AND DNA HELICASE"/>
    <property type="match status" value="1"/>
</dbReference>
<dbReference type="SMART" id="SM00490">
    <property type="entry name" value="HELICc"/>
    <property type="match status" value="1"/>
</dbReference>
<keyword evidence="1" id="KW-0547">Nucleotide-binding</keyword>
<evidence type="ECO:0000256" key="2">
    <source>
        <dbReference type="ARBA" id="ARBA00022801"/>
    </source>
</evidence>
<dbReference type="GO" id="GO:0016787">
    <property type="term" value="F:hydrolase activity"/>
    <property type="evidence" value="ECO:0007669"/>
    <property type="project" value="UniProtKB-KW"/>
</dbReference>
<dbReference type="PROSITE" id="PS51194">
    <property type="entry name" value="HELICASE_CTER"/>
    <property type="match status" value="1"/>
</dbReference>
<dbReference type="Pfam" id="PF22527">
    <property type="entry name" value="DEXQc_Suv3"/>
    <property type="match status" value="1"/>
</dbReference>
<reference evidence="9" key="1">
    <citation type="submission" date="2015-07" db="EMBL/GenBank/DDBJ databases">
        <title>Fjat-14235 jcm11544.</title>
        <authorList>
            <person name="Liu B."/>
            <person name="Wang J."/>
            <person name="Zhu Y."/>
            <person name="Liu G."/>
            <person name="Chen Q."/>
            <person name="Chen Z."/>
            <person name="Lan J."/>
            <person name="Che J."/>
            <person name="Ge C."/>
            <person name="Shi H."/>
            <person name="Pan Z."/>
            <person name="Liu X."/>
        </authorList>
    </citation>
    <scope>NUCLEOTIDE SEQUENCE [LARGE SCALE GENOMIC DNA]</scope>
    <source>
        <strain evidence="9">JCM 11544</strain>
    </source>
</reference>
<dbReference type="PROSITE" id="PS51192">
    <property type="entry name" value="HELICASE_ATP_BIND_1"/>
    <property type="match status" value="1"/>
</dbReference>
<evidence type="ECO:0000256" key="3">
    <source>
        <dbReference type="ARBA" id="ARBA00022806"/>
    </source>
</evidence>
<dbReference type="Proteomes" id="UP000037405">
    <property type="component" value="Unassembled WGS sequence"/>
</dbReference>
<keyword evidence="4" id="KW-0067">ATP-binding</keyword>
<dbReference type="InterPro" id="IPR055206">
    <property type="entry name" value="DEXQc_SUV3"/>
</dbReference>
<accession>A0A0M0GQQ3</accession>
<dbReference type="OrthoDB" id="9807155at2"/>
<feature type="compositionally biased region" description="Basic and acidic residues" evidence="5">
    <location>
        <begin position="330"/>
        <end position="349"/>
    </location>
</feature>
<feature type="domain" description="Helicase ATP-binding" evidence="6">
    <location>
        <begin position="362"/>
        <end position="487"/>
    </location>
</feature>